<dbReference type="AlphaFoldDB" id="A0A318JUG0"/>
<dbReference type="SUPFAM" id="SSF53850">
    <property type="entry name" value="Periplasmic binding protein-like II"/>
    <property type="match status" value="1"/>
</dbReference>
<evidence type="ECO:0000313" key="1">
    <source>
        <dbReference type="EMBL" id="PXX58861.1"/>
    </source>
</evidence>
<sequence length="332" mass="34657">MRRVAIVVAVAAVSAGFVTGCGESREEALTDSGAPVTCEVKQGTKLGIATGNATGVFAALGNAFADQVTLATDGRVTATAAETMASVQNIQQLVAGKYQVAFAQTDTAADAVLGIGTFDGEKQPVQALARLYPSYTEVVVRADSGITSLSELRGKRVSTGSPKSGTEMLARRLLRAGGLNPDSDIAVNRLDLGKAVAGMKDGSLDALFFTGGLPTPGLTELFSSSYKDKFRFVDTSELLPGMRILNPVYELGVIPAAVYGLPEDVPSIVVPNVLLVRDNLDADVACVLTKALFDRKPQLEQAAAAAKGIVRDSARETNPVPLHRGAQHALEN</sequence>
<dbReference type="OrthoDB" id="5582316at2"/>
<dbReference type="InterPro" id="IPR011852">
    <property type="entry name" value="TRAP_TAXI"/>
</dbReference>
<name>A0A318JUG0_9NOCA</name>
<evidence type="ECO:0000313" key="2">
    <source>
        <dbReference type="Proteomes" id="UP000247569"/>
    </source>
</evidence>
<gene>
    <name evidence="1" type="ORF">DFR70_113196</name>
</gene>
<dbReference type="RefSeq" id="WP_040741824.1">
    <property type="nucleotide sequence ID" value="NZ_QJKF01000013.1"/>
</dbReference>
<dbReference type="Pfam" id="PF16868">
    <property type="entry name" value="NMT1_3"/>
    <property type="match status" value="1"/>
</dbReference>
<organism evidence="1 2">
    <name type="scientific">Nocardia tenerifensis</name>
    <dbReference type="NCBI Taxonomy" id="228006"/>
    <lineage>
        <taxon>Bacteria</taxon>
        <taxon>Bacillati</taxon>
        <taxon>Actinomycetota</taxon>
        <taxon>Actinomycetes</taxon>
        <taxon>Mycobacteriales</taxon>
        <taxon>Nocardiaceae</taxon>
        <taxon>Nocardia</taxon>
    </lineage>
</organism>
<comment type="caution">
    <text evidence="1">The sequence shown here is derived from an EMBL/GenBank/DDBJ whole genome shotgun (WGS) entry which is preliminary data.</text>
</comment>
<reference evidence="1 2" key="1">
    <citation type="submission" date="2018-05" db="EMBL/GenBank/DDBJ databases">
        <title>Genomic Encyclopedia of Type Strains, Phase IV (KMG-IV): sequencing the most valuable type-strain genomes for metagenomic binning, comparative biology and taxonomic classification.</title>
        <authorList>
            <person name="Goeker M."/>
        </authorList>
    </citation>
    <scope>NUCLEOTIDE SEQUENCE [LARGE SCALE GENOMIC DNA]</scope>
    <source>
        <strain evidence="1 2">DSM 44704</strain>
    </source>
</reference>
<dbReference type="PROSITE" id="PS51257">
    <property type="entry name" value="PROKAR_LIPOPROTEIN"/>
    <property type="match status" value="1"/>
</dbReference>
<accession>A0A318JUG0</accession>
<evidence type="ECO:0008006" key="3">
    <source>
        <dbReference type="Google" id="ProtNLM"/>
    </source>
</evidence>
<dbReference type="Proteomes" id="UP000247569">
    <property type="component" value="Unassembled WGS sequence"/>
</dbReference>
<protein>
    <recommendedName>
        <fullName evidence="3">TRAP transporter TAXI family solute receptor</fullName>
    </recommendedName>
</protein>
<dbReference type="Gene3D" id="3.40.190.10">
    <property type="entry name" value="Periplasmic binding protein-like II"/>
    <property type="match status" value="2"/>
</dbReference>
<dbReference type="EMBL" id="QJKF01000013">
    <property type="protein sequence ID" value="PXX58861.1"/>
    <property type="molecule type" value="Genomic_DNA"/>
</dbReference>
<dbReference type="NCBIfam" id="TIGR02122">
    <property type="entry name" value="TRAP_TAXI"/>
    <property type="match status" value="1"/>
</dbReference>
<dbReference type="PANTHER" id="PTHR42941">
    <property type="entry name" value="SLL1037 PROTEIN"/>
    <property type="match status" value="1"/>
</dbReference>
<keyword evidence="2" id="KW-1185">Reference proteome</keyword>
<dbReference type="PANTHER" id="PTHR42941:SF1">
    <property type="entry name" value="SLL1037 PROTEIN"/>
    <property type="match status" value="1"/>
</dbReference>
<proteinExistence type="predicted"/>